<evidence type="ECO:0000256" key="3">
    <source>
        <dbReference type="ARBA" id="ARBA00022528"/>
    </source>
</evidence>
<dbReference type="InterPro" id="IPR027417">
    <property type="entry name" value="P-loop_NTPase"/>
</dbReference>
<reference evidence="15 16" key="1">
    <citation type="submission" date="2019-09" db="EMBL/GenBank/DDBJ databases">
        <title>Draft genome of the ectomycorrhizal ascomycete Sphaerosporella brunnea.</title>
        <authorList>
            <consortium name="DOE Joint Genome Institute"/>
            <person name="Benucci G.M."/>
            <person name="Marozzi G."/>
            <person name="Antonielli L."/>
            <person name="Sanchez S."/>
            <person name="Marco P."/>
            <person name="Wang X."/>
            <person name="Falini L.B."/>
            <person name="Barry K."/>
            <person name="Haridas S."/>
            <person name="Lipzen A."/>
            <person name="Labutti K."/>
            <person name="Grigoriev I.V."/>
            <person name="Murat C."/>
            <person name="Martin F."/>
            <person name="Albertini E."/>
            <person name="Donnini D."/>
            <person name="Bonito G."/>
        </authorList>
    </citation>
    <scope>NUCLEOTIDE SEQUENCE [LARGE SCALE GENOMIC DNA]</scope>
    <source>
        <strain evidence="15 16">Sb_GMNB300</strain>
    </source>
</reference>
<protein>
    <recommendedName>
        <fullName evidence="2">RNA helicase</fullName>
        <ecNumber evidence="2">3.6.4.13</ecNumber>
    </recommendedName>
</protein>
<keyword evidence="9" id="KW-0694">RNA-binding</keyword>
<keyword evidence="6 15" id="KW-0378">Hydrolase</keyword>
<dbReference type="InterPro" id="IPR011545">
    <property type="entry name" value="DEAD/DEAH_box_helicase_dom"/>
</dbReference>
<dbReference type="GO" id="GO:0016787">
    <property type="term" value="F:hydrolase activity"/>
    <property type="evidence" value="ECO:0007669"/>
    <property type="project" value="UniProtKB-KW"/>
</dbReference>
<evidence type="ECO:0000259" key="13">
    <source>
        <dbReference type="PROSITE" id="PS51192"/>
    </source>
</evidence>
<evidence type="ECO:0000256" key="4">
    <source>
        <dbReference type="ARBA" id="ARBA00022640"/>
    </source>
</evidence>
<feature type="region of interest" description="Disordered" evidence="12">
    <location>
        <begin position="267"/>
        <end position="302"/>
    </location>
</feature>
<keyword evidence="7" id="KW-0347">Helicase</keyword>
<evidence type="ECO:0000256" key="5">
    <source>
        <dbReference type="ARBA" id="ARBA00022741"/>
    </source>
</evidence>
<feature type="compositionally biased region" description="Low complexity" evidence="12">
    <location>
        <begin position="45"/>
        <end position="55"/>
    </location>
</feature>
<dbReference type="PANTHER" id="PTHR18934">
    <property type="entry name" value="ATP-DEPENDENT RNA HELICASE"/>
    <property type="match status" value="1"/>
</dbReference>
<dbReference type="FunFam" id="3.40.50.300:FF:000500">
    <property type="entry name" value="ATP-dependent RNA helicase DHX29"/>
    <property type="match status" value="1"/>
</dbReference>
<dbReference type="Proteomes" id="UP000326924">
    <property type="component" value="Unassembled WGS sequence"/>
</dbReference>
<evidence type="ECO:0000256" key="12">
    <source>
        <dbReference type="SAM" id="MobiDB-lite"/>
    </source>
</evidence>
<feature type="region of interest" description="Disordered" evidence="12">
    <location>
        <begin position="329"/>
        <end position="444"/>
    </location>
</feature>
<organism evidence="15 16">
    <name type="scientific">Sphaerosporella brunnea</name>
    <dbReference type="NCBI Taxonomy" id="1250544"/>
    <lineage>
        <taxon>Eukaryota</taxon>
        <taxon>Fungi</taxon>
        <taxon>Dikarya</taxon>
        <taxon>Ascomycota</taxon>
        <taxon>Pezizomycotina</taxon>
        <taxon>Pezizomycetes</taxon>
        <taxon>Pezizales</taxon>
        <taxon>Pyronemataceae</taxon>
        <taxon>Sphaerosporella</taxon>
    </lineage>
</organism>
<dbReference type="Gene3D" id="3.40.50.300">
    <property type="entry name" value="P-loop containing nucleotide triphosphate hydrolases"/>
    <property type="match status" value="2"/>
</dbReference>
<dbReference type="CDD" id="cd17917">
    <property type="entry name" value="DEXHc_RHA-like"/>
    <property type="match status" value="1"/>
</dbReference>
<feature type="compositionally biased region" description="Basic and acidic residues" evidence="12">
    <location>
        <begin position="217"/>
        <end position="226"/>
    </location>
</feature>
<comment type="catalytic activity">
    <reaction evidence="11">
        <text>ATP + H2O = ADP + phosphate + H(+)</text>
        <dbReference type="Rhea" id="RHEA:13065"/>
        <dbReference type="ChEBI" id="CHEBI:15377"/>
        <dbReference type="ChEBI" id="CHEBI:15378"/>
        <dbReference type="ChEBI" id="CHEBI:30616"/>
        <dbReference type="ChEBI" id="CHEBI:43474"/>
        <dbReference type="ChEBI" id="CHEBI:456216"/>
        <dbReference type="EC" id="3.6.4.13"/>
    </reaction>
</comment>
<dbReference type="CDD" id="cd18791">
    <property type="entry name" value="SF2_C_RHA"/>
    <property type="match status" value="1"/>
</dbReference>
<dbReference type="SMART" id="SM00847">
    <property type="entry name" value="HA2"/>
    <property type="match status" value="1"/>
</dbReference>
<dbReference type="SMART" id="SM00490">
    <property type="entry name" value="HELICc"/>
    <property type="match status" value="1"/>
</dbReference>
<evidence type="ECO:0000256" key="8">
    <source>
        <dbReference type="ARBA" id="ARBA00022840"/>
    </source>
</evidence>
<evidence type="ECO:0000256" key="2">
    <source>
        <dbReference type="ARBA" id="ARBA00012552"/>
    </source>
</evidence>
<dbReference type="Gene3D" id="1.20.120.1080">
    <property type="match status" value="1"/>
</dbReference>
<comment type="caution">
    <text evidence="15">The sequence shown here is derived from an EMBL/GenBank/DDBJ whole genome shotgun (WGS) entry which is preliminary data.</text>
</comment>
<evidence type="ECO:0000259" key="14">
    <source>
        <dbReference type="PROSITE" id="PS51194"/>
    </source>
</evidence>
<sequence length="1494" mass="166026">MAKKKKTVNPARGFATTSIPSKPKVSAEPEPPPAPVEPTAPADPPASSWEPPAEPSELLTLVTKSGPKVRRESARIVAKADTEKRTLRAVCYPLRVERVLAYKDSEATAETVGEKILRLAREEYISATRKEDLADLTPAWTVHRVLLGLGFERKAVEDAVAAVMTREGMAKKEVETLLEECLEWGAMFWEGEVGRYGDGVAAGVKKAPAGGSGTTTPKEKEREPAKDKRHLALPRAAAQSESFSPALKHTIRHSSLITEISNLELESKDVSDRGSDPAASESDEERIEEEESEEEEELTPENLVPMYLTLQTKLYNIHPNCASVIVGGKKAKGGGKKPTKSPPQLPPKSLSDKERATVKRLQQKLADLERDPLFDSYTADTAWRDERAKLDEESWANKKSKPPKPPPKKPSAKEKALQPSPSPPPPAEEDEGIMGMLFDGPPTEEQAAAGENVAIRNFEEALVSTTASWAQKGGKGKAGVGAPAMRKLVQEICKSRDVNAKARFDAVSGTSFSNRSKLTITWSSSVEIEPTPPVQEGEAQPDVLVSRPQEEVTVFEMKKLAAATADQADGFIVTYALHKLFAKKEEKLYLRLPTVWRNVWAELVEEDKNRSEAEEVKALEKLQELLKVESPLAEETASKQAIPTPQIDGEQADAPERKYKAAYEQYMESEDIKEGWERRRNSPAFLQMEHYRQTLPMWSFRRQVIEAVEANPVVVLSGETGCGKSTQLPTFLLEHELASGRACKIYCTQPRRISAISLARRVAEEMGEGKGRVGGLVGYSIRLENMVTDQTRLVYATTGIVMRMLERSTELADISHLILDEVHERSIESDFLMIVLKRLLIKRKDLKVVLMSATVDAQKFSDYLGGAPVLKVPGRTFPVQEYYLEDAIETTDFKVEDDARGGRSRKSDWDDNDADLDIDSGSGNVAGGLQNYRPETRAALSRIDQYRIPYELILKLLETIATSPQYIEYSKAILIFLPGWGEIRRLNDMILGHPMFGSHGRHSTGGWLVYPLHSSIASEDQEQAFVVPPPGMRKIVLATNIAETGITIPDITAVIDSGKHKEMRFDEKRQLSRLIETFVSRANAKQRRGRAGRVQPGICFHLFTRERHGNWMSDQQTPEIMRLSLQDLVLRVKICKLGIVEEVLGSALDSPTPRNIRRAVESLVDVKALTSQDEGLTPLGRQLAKLPLDVYLGKLVLLGSIFGCLDAALTMAAMLSSKSPFLTGSEADRARFAFKRGDSDLLTGYNAYCAWRRVCSSKTTNITEAEFCRKNYISPRTMSGIEDLKGQLTAAMVDAGFLFLTPSERQALNHTRYQTYRRRNFFIVPDAYNHNSSNDGICNVVIGAAFYPKLLAKDGKGWRNIGSEKGVKIHRSSVNTDADCEWLAYYGIMQAGGGKKTYDAHETGRMEEMGIAVLCGEAEWKMFPGVVAIDGNRIRFSFGDWKSLIAVKVLRNRLAEALRAAWKNPEKELSQSQRAWLAMFQEVMEGVVKVREKN</sequence>
<dbReference type="PROSITE" id="PS00690">
    <property type="entry name" value="DEAH_ATP_HELICASE"/>
    <property type="match status" value="1"/>
</dbReference>
<dbReference type="GO" id="GO:0003723">
    <property type="term" value="F:RNA binding"/>
    <property type="evidence" value="ECO:0007669"/>
    <property type="project" value="UniProtKB-KW"/>
</dbReference>
<evidence type="ECO:0000256" key="11">
    <source>
        <dbReference type="ARBA" id="ARBA00047984"/>
    </source>
</evidence>
<comment type="subcellular location">
    <subcellularLocation>
        <location evidence="1">Plastid</location>
        <location evidence="1">Chloroplast</location>
    </subcellularLocation>
</comment>
<proteinExistence type="predicted"/>
<dbReference type="SUPFAM" id="SSF52540">
    <property type="entry name" value="P-loop containing nucleoside triphosphate hydrolases"/>
    <property type="match status" value="1"/>
</dbReference>
<dbReference type="EC" id="3.6.4.13" evidence="2"/>
<gene>
    <name evidence="15" type="ORF">FN846DRAFT_351574</name>
</gene>
<dbReference type="GO" id="GO:0003724">
    <property type="term" value="F:RNA helicase activity"/>
    <property type="evidence" value="ECO:0007669"/>
    <property type="project" value="UniProtKB-EC"/>
</dbReference>
<keyword evidence="10" id="KW-0809">Transit peptide</keyword>
<feature type="domain" description="Helicase ATP-binding" evidence="13">
    <location>
        <begin position="705"/>
        <end position="873"/>
    </location>
</feature>
<keyword evidence="4" id="KW-0934">Plastid</keyword>
<dbReference type="InterPro" id="IPR014001">
    <property type="entry name" value="Helicase_ATP-bd"/>
</dbReference>
<feature type="region of interest" description="Disordered" evidence="12">
    <location>
        <begin position="206"/>
        <end position="245"/>
    </location>
</feature>
<evidence type="ECO:0000256" key="6">
    <source>
        <dbReference type="ARBA" id="ARBA00022801"/>
    </source>
</evidence>
<dbReference type="Pfam" id="PF21010">
    <property type="entry name" value="HA2_C"/>
    <property type="match status" value="1"/>
</dbReference>
<keyword evidence="8" id="KW-0067">ATP-binding</keyword>
<dbReference type="InterPro" id="IPR007502">
    <property type="entry name" value="Helicase-assoc_dom"/>
</dbReference>
<dbReference type="FunFam" id="3.40.50.300:FF:000819">
    <property type="entry name" value="ATP dependent RNA helicase, putative"/>
    <property type="match status" value="1"/>
</dbReference>
<evidence type="ECO:0000256" key="1">
    <source>
        <dbReference type="ARBA" id="ARBA00004229"/>
    </source>
</evidence>
<dbReference type="PANTHER" id="PTHR18934:SF145">
    <property type="entry name" value="ATP-DEPENDENT RNA HELICASE DHX57-RELATED"/>
    <property type="match status" value="1"/>
</dbReference>
<evidence type="ECO:0000256" key="9">
    <source>
        <dbReference type="ARBA" id="ARBA00022884"/>
    </source>
</evidence>
<evidence type="ECO:0000313" key="15">
    <source>
        <dbReference type="EMBL" id="KAA8895162.1"/>
    </source>
</evidence>
<dbReference type="GO" id="GO:0005524">
    <property type="term" value="F:ATP binding"/>
    <property type="evidence" value="ECO:0007669"/>
    <property type="project" value="UniProtKB-KW"/>
</dbReference>
<dbReference type="Pfam" id="PF00270">
    <property type="entry name" value="DEAD"/>
    <property type="match status" value="1"/>
</dbReference>
<dbReference type="PROSITE" id="PS51192">
    <property type="entry name" value="HELICASE_ATP_BIND_1"/>
    <property type="match status" value="1"/>
</dbReference>
<dbReference type="EMBL" id="VXIS01000284">
    <property type="protein sequence ID" value="KAA8895162.1"/>
    <property type="molecule type" value="Genomic_DNA"/>
</dbReference>
<feature type="region of interest" description="Disordered" evidence="12">
    <location>
        <begin position="898"/>
        <end position="922"/>
    </location>
</feature>
<feature type="compositionally biased region" description="Pro residues" evidence="12">
    <location>
        <begin position="29"/>
        <end position="44"/>
    </location>
</feature>
<evidence type="ECO:0000256" key="7">
    <source>
        <dbReference type="ARBA" id="ARBA00022806"/>
    </source>
</evidence>
<feature type="compositionally biased region" description="Basic and acidic residues" evidence="12">
    <location>
        <begin position="898"/>
        <end position="909"/>
    </location>
</feature>
<dbReference type="InterPro" id="IPR002464">
    <property type="entry name" value="DNA/RNA_helicase_DEAH_CS"/>
</dbReference>
<evidence type="ECO:0000256" key="10">
    <source>
        <dbReference type="ARBA" id="ARBA00022946"/>
    </source>
</evidence>
<dbReference type="Pfam" id="PF00271">
    <property type="entry name" value="Helicase_C"/>
    <property type="match status" value="1"/>
</dbReference>
<evidence type="ECO:0000313" key="16">
    <source>
        <dbReference type="Proteomes" id="UP000326924"/>
    </source>
</evidence>
<keyword evidence="16" id="KW-1185">Reference proteome</keyword>
<feature type="compositionally biased region" description="Basic residues" evidence="12">
    <location>
        <begin position="329"/>
        <end position="339"/>
    </location>
</feature>
<dbReference type="InParanoid" id="A0A5J5EHH2"/>
<feature type="region of interest" description="Disordered" evidence="12">
    <location>
        <begin position="1"/>
        <end position="55"/>
    </location>
</feature>
<dbReference type="GO" id="GO:1990904">
    <property type="term" value="C:ribonucleoprotein complex"/>
    <property type="evidence" value="ECO:0007669"/>
    <property type="project" value="UniProtKB-ARBA"/>
</dbReference>
<feature type="compositionally biased region" description="Acidic residues" evidence="12">
    <location>
        <begin position="281"/>
        <end position="299"/>
    </location>
</feature>
<dbReference type="InterPro" id="IPR001650">
    <property type="entry name" value="Helicase_C-like"/>
</dbReference>
<feature type="domain" description="Helicase C-terminal" evidence="14">
    <location>
        <begin position="962"/>
        <end position="1136"/>
    </location>
</feature>
<dbReference type="FunFam" id="1.20.120.1080:FF:000002">
    <property type="entry name" value="Putative ATP-dependent RNA helicase DHX36"/>
    <property type="match status" value="1"/>
</dbReference>
<keyword evidence="5" id="KW-0547">Nucleotide-binding</keyword>
<accession>A0A5J5EHH2</accession>
<name>A0A5J5EHH2_9PEZI</name>
<keyword evidence="3" id="KW-0150">Chloroplast</keyword>
<dbReference type="SMART" id="SM00487">
    <property type="entry name" value="DEXDc"/>
    <property type="match status" value="1"/>
</dbReference>
<dbReference type="PROSITE" id="PS51194">
    <property type="entry name" value="HELICASE_CTER"/>
    <property type="match status" value="1"/>
</dbReference>
<feature type="compositionally biased region" description="Basic and acidic residues" evidence="12">
    <location>
        <begin position="382"/>
        <end position="396"/>
    </location>
</feature>
<dbReference type="OrthoDB" id="5600252at2759"/>